<feature type="active site" description="Proton donor" evidence="4">
    <location>
        <position position="68"/>
    </location>
</feature>
<sequence>MSAYFLLRNLSRTSRSIMSSLTVPLNDGTQIPWLGFGTGTALFSKDAENAVLTAIASGVAHLDGAQSYGNEDSLGAAIVGSGKPRSSLYVVTKLNTVPAGQTVRDTLVTSLKKLRVDYVDLFLIHSPKNHEGKLSAVWKEVEALQKEGLAKSIGVSNFRIQDLEEILGNASVVPAVNQIEYHPYVLKASQPLLEYAKSKNILITSYGGLTPIARFPGGPIDSVLSSIAARVSETAGQTVNQGQVLQLWLRAQNIPAISTSSKESRIKEYLATETLPGLTADEVQAINEAGSKTHHRVFQKWLDD</sequence>
<evidence type="ECO:0000313" key="8">
    <source>
        <dbReference type="EMBL" id="PCH37991.1"/>
    </source>
</evidence>
<dbReference type="SUPFAM" id="SSF51430">
    <property type="entry name" value="NAD(P)-linked oxidoreductase"/>
    <property type="match status" value="1"/>
</dbReference>
<dbReference type="Gene3D" id="3.20.20.100">
    <property type="entry name" value="NADP-dependent oxidoreductase domain"/>
    <property type="match status" value="1"/>
</dbReference>
<keyword evidence="3" id="KW-0560">Oxidoreductase</keyword>
<dbReference type="GO" id="GO:0016616">
    <property type="term" value="F:oxidoreductase activity, acting on the CH-OH group of donors, NAD or NADP as acceptor"/>
    <property type="evidence" value="ECO:0007669"/>
    <property type="project" value="UniProtKB-ARBA"/>
</dbReference>
<feature type="binding site" evidence="5">
    <location>
        <position position="125"/>
    </location>
    <ligand>
        <name>substrate</name>
    </ligand>
</feature>
<dbReference type="CDD" id="cd19120">
    <property type="entry name" value="AKR_AKR3C2-3"/>
    <property type="match status" value="1"/>
</dbReference>
<evidence type="ECO:0000256" key="6">
    <source>
        <dbReference type="PIRSR" id="PIRSR000097-3"/>
    </source>
</evidence>
<evidence type="ECO:0000256" key="1">
    <source>
        <dbReference type="ARBA" id="ARBA00007905"/>
    </source>
</evidence>
<dbReference type="PRINTS" id="PR00069">
    <property type="entry name" value="ALDKETRDTASE"/>
</dbReference>
<accession>A0A2H3J7S2</accession>
<evidence type="ECO:0000256" key="5">
    <source>
        <dbReference type="PIRSR" id="PIRSR000097-2"/>
    </source>
</evidence>
<protein>
    <submittedName>
        <fullName evidence="8">Aldo/keto reductase</fullName>
    </submittedName>
</protein>
<comment type="similarity">
    <text evidence="1">Belongs to the aldo/keto reductase family.</text>
</comment>
<keyword evidence="9" id="KW-1185">Reference proteome</keyword>
<dbReference type="EMBL" id="KB467942">
    <property type="protein sequence ID" value="PCH37991.1"/>
    <property type="molecule type" value="Genomic_DNA"/>
</dbReference>
<dbReference type="InterPro" id="IPR036812">
    <property type="entry name" value="NAD(P)_OxRdtase_dom_sf"/>
</dbReference>
<dbReference type="Proteomes" id="UP000218811">
    <property type="component" value="Unassembled WGS sequence"/>
</dbReference>
<proteinExistence type="inferred from homology"/>
<evidence type="ECO:0000256" key="3">
    <source>
        <dbReference type="ARBA" id="ARBA00023002"/>
    </source>
</evidence>
<reference evidence="8 9" key="1">
    <citation type="journal article" date="2012" name="Science">
        <title>The Paleozoic origin of enzymatic lignin decomposition reconstructed from 31 fungal genomes.</title>
        <authorList>
            <person name="Floudas D."/>
            <person name="Binder M."/>
            <person name="Riley R."/>
            <person name="Barry K."/>
            <person name="Blanchette R.A."/>
            <person name="Henrissat B."/>
            <person name="Martinez A.T."/>
            <person name="Otillar R."/>
            <person name="Spatafora J.W."/>
            <person name="Yadav J.S."/>
            <person name="Aerts A."/>
            <person name="Benoit I."/>
            <person name="Boyd A."/>
            <person name="Carlson A."/>
            <person name="Copeland A."/>
            <person name="Coutinho P.M."/>
            <person name="de Vries R.P."/>
            <person name="Ferreira P."/>
            <person name="Findley K."/>
            <person name="Foster B."/>
            <person name="Gaskell J."/>
            <person name="Glotzer D."/>
            <person name="Gorecki P."/>
            <person name="Heitman J."/>
            <person name="Hesse C."/>
            <person name="Hori C."/>
            <person name="Igarashi K."/>
            <person name="Jurgens J.A."/>
            <person name="Kallen N."/>
            <person name="Kersten P."/>
            <person name="Kohler A."/>
            <person name="Kuees U."/>
            <person name="Kumar T.K.A."/>
            <person name="Kuo A."/>
            <person name="LaButti K."/>
            <person name="Larrondo L.F."/>
            <person name="Lindquist E."/>
            <person name="Ling A."/>
            <person name="Lombard V."/>
            <person name="Lucas S."/>
            <person name="Lundell T."/>
            <person name="Martin R."/>
            <person name="McLaughlin D.J."/>
            <person name="Morgenstern I."/>
            <person name="Morin E."/>
            <person name="Murat C."/>
            <person name="Nagy L.G."/>
            <person name="Nolan M."/>
            <person name="Ohm R.A."/>
            <person name="Patyshakuliyeva A."/>
            <person name="Rokas A."/>
            <person name="Ruiz-Duenas F.J."/>
            <person name="Sabat G."/>
            <person name="Salamov A."/>
            <person name="Samejima M."/>
            <person name="Schmutz J."/>
            <person name="Slot J.C."/>
            <person name="St John F."/>
            <person name="Stenlid J."/>
            <person name="Sun H."/>
            <person name="Sun S."/>
            <person name="Syed K."/>
            <person name="Tsang A."/>
            <person name="Wiebenga A."/>
            <person name="Young D."/>
            <person name="Pisabarro A."/>
            <person name="Eastwood D.C."/>
            <person name="Martin F."/>
            <person name="Cullen D."/>
            <person name="Grigoriev I.V."/>
            <person name="Hibbett D.S."/>
        </authorList>
    </citation>
    <scope>NUCLEOTIDE SEQUENCE [LARGE SCALE GENOMIC DNA]</scope>
    <source>
        <strain evidence="8 9">MD-104</strain>
    </source>
</reference>
<dbReference type="PIRSF" id="PIRSF000097">
    <property type="entry name" value="AKR"/>
    <property type="match status" value="1"/>
</dbReference>
<dbReference type="Pfam" id="PF00248">
    <property type="entry name" value="Aldo_ket_red"/>
    <property type="match status" value="1"/>
</dbReference>
<gene>
    <name evidence="8" type="ORF">WOLCODRAFT_148943</name>
</gene>
<dbReference type="InterPro" id="IPR044494">
    <property type="entry name" value="AKR3C2/3"/>
</dbReference>
<dbReference type="InterPro" id="IPR023210">
    <property type="entry name" value="NADP_OxRdtase_dom"/>
</dbReference>
<dbReference type="PROSITE" id="PS00062">
    <property type="entry name" value="ALDOKETO_REDUCTASE_2"/>
    <property type="match status" value="1"/>
</dbReference>
<dbReference type="PANTHER" id="PTHR43827:SF3">
    <property type="entry name" value="NADP-DEPENDENT OXIDOREDUCTASE DOMAIN-CONTAINING PROTEIN"/>
    <property type="match status" value="1"/>
</dbReference>
<dbReference type="InterPro" id="IPR018170">
    <property type="entry name" value="Aldo/ket_reductase_CS"/>
</dbReference>
<dbReference type="OMA" id="IFMRHIF"/>
<dbReference type="InterPro" id="IPR020471">
    <property type="entry name" value="AKR"/>
</dbReference>
<feature type="domain" description="NADP-dependent oxidoreductase" evidence="7">
    <location>
        <begin position="40"/>
        <end position="207"/>
    </location>
</feature>
<name>A0A2H3J7S2_WOLCO</name>
<organism evidence="8 9">
    <name type="scientific">Wolfiporia cocos (strain MD-104)</name>
    <name type="common">Brown rot fungus</name>
    <dbReference type="NCBI Taxonomy" id="742152"/>
    <lineage>
        <taxon>Eukaryota</taxon>
        <taxon>Fungi</taxon>
        <taxon>Dikarya</taxon>
        <taxon>Basidiomycota</taxon>
        <taxon>Agaricomycotina</taxon>
        <taxon>Agaricomycetes</taxon>
        <taxon>Polyporales</taxon>
        <taxon>Phaeolaceae</taxon>
        <taxon>Wolfiporia</taxon>
    </lineage>
</organism>
<evidence type="ECO:0000259" key="7">
    <source>
        <dbReference type="Pfam" id="PF00248"/>
    </source>
</evidence>
<keyword evidence="2" id="KW-0521">NADP</keyword>
<evidence type="ECO:0000256" key="4">
    <source>
        <dbReference type="PIRSR" id="PIRSR000097-1"/>
    </source>
</evidence>
<dbReference type="STRING" id="742152.A0A2H3J7S2"/>
<dbReference type="PANTHER" id="PTHR43827">
    <property type="entry name" value="2,5-DIKETO-D-GLUCONIC ACID REDUCTASE"/>
    <property type="match status" value="1"/>
</dbReference>
<dbReference type="OrthoDB" id="416253at2759"/>
<evidence type="ECO:0000313" key="9">
    <source>
        <dbReference type="Proteomes" id="UP000218811"/>
    </source>
</evidence>
<feature type="site" description="Lowers pKa of active site Tyr" evidence="6">
    <location>
        <position position="93"/>
    </location>
</feature>
<dbReference type="AlphaFoldDB" id="A0A2H3J7S2"/>
<evidence type="ECO:0000256" key="2">
    <source>
        <dbReference type="ARBA" id="ARBA00022857"/>
    </source>
</evidence>
<dbReference type="GO" id="GO:0016652">
    <property type="term" value="F:oxidoreductase activity, acting on NAD(P)H as acceptor"/>
    <property type="evidence" value="ECO:0007669"/>
    <property type="project" value="InterPro"/>
</dbReference>